<name>A0ABY6ZI24_9BACL</name>
<gene>
    <name evidence="2" type="ORF">NZD89_03480</name>
</gene>
<evidence type="ECO:0000256" key="1">
    <source>
        <dbReference type="SAM" id="Phobius"/>
    </source>
</evidence>
<keyword evidence="1" id="KW-0472">Membrane</keyword>
<evidence type="ECO:0000313" key="3">
    <source>
        <dbReference type="Proteomes" id="UP001164761"/>
    </source>
</evidence>
<protein>
    <submittedName>
        <fullName evidence="2">Uncharacterized protein</fullName>
    </submittedName>
</protein>
<keyword evidence="1" id="KW-0812">Transmembrane</keyword>
<reference evidence="2" key="1">
    <citation type="submission" date="2022-08" db="EMBL/GenBank/DDBJ databases">
        <title>Alicyclobacillus fastidiosus DSM 17978, complete genome.</title>
        <authorList>
            <person name="Wang Q."/>
            <person name="Cai R."/>
            <person name="Wang Z."/>
        </authorList>
    </citation>
    <scope>NUCLEOTIDE SEQUENCE</scope>
    <source>
        <strain evidence="2">DSM 17978</strain>
    </source>
</reference>
<keyword evidence="3" id="KW-1185">Reference proteome</keyword>
<evidence type="ECO:0000313" key="2">
    <source>
        <dbReference type="EMBL" id="WAH42563.1"/>
    </source>
</evidence>
<proteinExistence type="predicted"/>
<feature type="transmembrane region" description="Helical" evidence="1">
    <location>
        <begin position="34"/>
        <end position="53"/>
    </location>
</feature>
<keyword evidence="1" id="KW-1133">Transmembrane helix</keyword>
<dbReference type="EMBL" id="CP104067">
    <property type="protein sequence ID" value="WAH42563.1"/>
    <property type="molecule type" value="Genomic_DNA"/>
</dbReference>
<dbReference type="Proteomes" id="UP001164761">
    <property type="component" value="Chromosome"/>
</dbReference>
<organism evidence="2 3">
    <name type="scientific">Alicyclobacillus fastidiosus</name>
    <dbReference type="NCBI Taxonomy" id="392011"/>
    <lineage>
        <taxon>Bacteria</taxon>
        <taxon>Bacillati</taxon>
        <taxon>Bacillota</taxon>
        <taxon>Bacilli</taxon>
        <taxon>Bacillales</taxon>
        <taxon>Alicyclobacillaceae</taxon>
        <taxon>Alicyclobacillus</taxon>
    </lineage>
</organism>
<accession>A0ABY6ZI24</accession>
<sequence length="58" mass="6342">MSRKDVEEICSKVALLSDGAIRAFAGVPTPSNTFLGYTTAYICVLVGMGLWRFSRQDV</sequence>
<dbReference type="RefSeq" id="WP_268006434.1">
    <property type="nucleotide sequence ID" value="NZ_BSUT01000001.1"/>
</dbReference>